<accession>X7ENG2</accession>
<evidence type="ECO:0000313" key="2">
    <source>
        <dbReference type="EMBL" id="ETX16736.1"/>
    </source>
</evidence>
<sequence>MQVILGGYRGLRAICRLGIDGMLTVAVIAGALAIGATILAG</sequence>
<keyword evidence="1" id="KW-0812">Transmembrane</keyword>
<feature type="transmembrane region" description="Helical" evidence="1">
    <location>
        <begin position="21"/>
        <end position="40"/>
    </location>
</feature>
<evidence type="ECO:0000313" key="3">
    <source>
        <dbReference type="Proteomes" id="UP000022447"/>
    </source>
</evidence>
<dbReference type="EMBL" id="JALZ01000001">
    <property type="protein sequence ID" value="ETX16736.1"/>
    <property type="molecule type" value="Genomic_DNA"/>
</dbReference>
<keyword evidence="3" id="KW-1185">Reference proteome</keyword>
<organism evidence="2 3">
    <name type="scientific">Roseivivax halodurans JCM 10272</name>
    <dbReference type="NCBI Taxonomy" id="1449350"/>
    <lineage>
        <taxon>Bacteria</taxon>
        <taxon>Pseudomonadati</taxon>
        <taxon>Pseudomonadota</taxon>
        <taxon>Alphaproteobacteria</taxon>
        <taxon>Rhodobacterales</taxon>
        <taxon>Roseobacteraceae</taxon>
        <taxon>Roseivivax</taxon>
    </lineage>
</organism>
<evidence type="ECO:0000256" key="1">
    <source>
        <dbReference type="SAM" id="Phobius"/>
    </source>
</evidence>
<protein>
    <submittedName>
        <fullName evidence="2">Uncharacterized protein</fullName>
    </submittedName>
</protein>
<proteinExistence type="predicted"/>
<comment type="caution">
    <text evidence="2">The sequence shown here is derived from an EMBL/GenBank/DDBJ whole genome shotgun (WGS) entry which is preliminary data.</text>
</comment>
<gene>
    <name evidence="2" type="ORF">OCH239_02040</name>
</gene>
<reference evidence="2 3" key="1">
    <citation type="submission" date="2014-01" db="EMBL/GenBank/DDBJ databases">
        <title>Roseivivax halodurans JCM 10272 Genome Sequencing.</title>
        <authorList>
            <person name="Lai Q."/>
            <person name="Li G."/>
            <person name="Shao Z."/>
        </authorList>
    </citation>
    <scope>NUCLEOTIDE SEQUENCE [LARGE SCALE GENOMIC DNA]</scope>
    <source>
        <strain evidence="2 3">JCM 10272</strain>
    </source>
</reference>
<dbReference type="Proteomes" id="UP000022447">
    <property type="component" value="Unassembled WGS sequence"/>
</dbReference>
<dbReference type="AlphaFoldDB" id="X7ENG2"/>
<name>X7ENG2_9RHOB</name>
<keyword evidence="1" id="KW-0472">Membrane</keyword>
<dbReference type="RefSeq" id="WP_280110270.1">
    <property type="nucleotide sequence ID" value="NZ_JALZ01000001.1"/>
</dbReference>
<dbReference type="STRING" id="1449350.OCH239_02040"/>
<keyword evidence="1" id="KW-1133">Transmembrane helix</keyword>